<name>A0A1H9PS34_9CORY</name>
<organism evidence="4 5">
    <name type="scientific">Corynebacterium cystitidis DSM 20524</name>
    <dbReference type="NCBI Taxonomy" id="1121357"/>
    <lineage>
        <taxon>Bacteria</taxon>
        <taxon>Bacillati</taxon>
        <taxon>Actinomycetota</taxon>
        <taxon>Actinomycetes</taxon>
        <taxon>Mycobacteriales</taxon>
        <taxon>Corynebacteriaceae</taxon>
        <taxon>Corynebacterium</taxon>
    </lineage>
</organism>
<dbReference type="RefSeq" id="WP_092255472.1">
    <property type="nucleotide sequence ID" value="NZ_CP047199.1"/>
</dbReference>
<proteinExistence type="inferred from homology"/>
<accession>A0A1H9PS34</accession>
<comment type="similarity">
    <text evidence="1">Belongs to the thioesterase PaaI family.</text>
</comment>
<dbReference type="NCBIfam" id="TIGR00369">
    <property type="entry name" value="unchar_dom_1"/>
    <property type="match status" value="1"/>
</dbReference>
<evidence type="ECO:0000313" key="4">
    <source>
        <dbReference type="EMBL" id="SER51126.1"/>
    </source>
</evidence>
<dbReference type="Gene3D" id="3.10.129.10">
    <property type="entry name" value="Hotdog Thioesterase"/>
    <property type="match status" value="1"/>
</dbReference>
<dbReference type="GO" id="GO:0005829">
    <property type="term" value="C:cytosol"/>
    <property type="evidence" value="ECO:0007669"/>
    <property type="project" value="TreeGrafter"/>
</dbReference>
<dbReference type="EMBL" id="FOGQ01000001">
    <property type="protein sequence ID" value="SER51126.1"/>
    <property type="molecule type" value="Genomic_DNA"/>
</dbReference>
<dbReference type="InterPro" id="IPR003736">
    <property type="entry name" value="PAAI_dom"/>
</dbReference>
<dbReference type="Proteomes" id="UP000198929">
    <property type="component" value="Unassembled WGS sequence"/>
</dbReference>
<dbReference type="AlphaFoldDB" id="A0A1H9PS34"/>
<dbReference type="Pfam" id="PF03061">
    <property type="entry name" value="4HBT"/>
    <property type="match status" value="1"/>
</dbReference>
<dbReference type="STRING" id="1121357.SAMN05661109_00444"/>
<evidence type="ECO:0000313" key="5">
    <source>
        <dbReference type="Proteomes" id="UP000198929"/>
    </source>
</evidence>
<dbReference type="InterPro" id="IPR006683">
    <property type="entry name" value="Thioestr_dom"/>
</dbReference>
<gene>
    <name evidence="4" type="ORF">SAMN05661109_00444</name>
</gene>
<keyword evidence="2" id="KW-0378">Hydrolase</keyword>
<dbReference type="InterPro" id="IPR029069">
    <property type="entry name" value="HotDog_dom_sf"/>
</dbReference>
<keyword evidence="5" id="KW-1185">Reference proteome</keyword>
<dbReference type="CDD" id="cd03443">
    <property type="entry name" value="PaaI_thioesterase"/>
    <property type="match status" value="1"/>
</dbReference>
<reference evidence="5" key="1">
    <citation type="submission" date="2016-10" db="EMBL/GenBank/DDBJ databases">
        <authorList>
            <person name="Varghese N."/>
            <person name="Submissions S."/>
        </authorList>
    </citation>
    <scope>NUCLEOTIDE SEQUENCE [LARGE SCALE GENOMIC DNA]</scope>
    <source>
        <strain evidence="5">DSM 20524</strain>
    </source>
</reference>
<dbReference type="PANTHER" id="PTHR43240">
    <property type="entry name" value="1,4-DIHYDROXY-2-NAPHTHOYL-COA THIOESTERASE 1"/>
    <property type="match status" value="1"/>
</dbReference>
<dbReference type="SUPFAM" id="SSF54637">
    <property type="entry name" value="Thioesterase/thiol ester dehydrase-isomerase"/>
    <property type="match status" value="1"/>
</dbReference>
<dbReference type="PANTHER" id="PTHR43240:SF5">
    <property type="entry name" value="1,4-DIHYDROXY-2-NAPHTHOYL-COA THIOESTERASE 1"/>
    <property type="match status" value="1"/>
</dbReference>
<evidence type="ECO:0000256" key="1">
    <source>
        <dbReference type="ARBA" id="ARBA00008324"/>
    </source>
</evidence>
<dbReference type="GO" id="GO:0061522">
    <property type="term" value="F:1,4-dihydroxy-2-naphthoyl-CoA thioesterase activity"/>
    <property type="evidence" value="ECO:0007669"/>
    <property type="project" value="TreeGrafter"/>
</dbReference>
<feature type="domain" description="Thioesterase" evidence="3">
    <location>
        <begin position="59"/>
        <end position="129"/>
    </location>
</feature>
<protein>
    <submittedName>
        <fullName evidence="4">Uncharacterized domain 1-containing protein</fullName>
    </submittedName>
</protein>
<evidence type="ECO:0000259" key="3">
    <source>
        <dbReference type="Pfam" id="PF03061"/>
    </source>
</evidence>
<sequence length="151" mass="16133">MYETLINAGQRALNDEELAAINAHRPLFDTFIGLQFNRISPKFVTGEVEVTPNILQPAGLVNGGVLAAIAESVGSTAGVVAAGAPVVGISNSTDFLKSIKQGRIDVVARPIHLGRTTQLWRIEMSNEEKLCAVSQLRTMVMPTSTSEEATN</sequence>
<evidence type="ECO:0000256" key="2">
    <source>
        <dbReference type="ARBA" id="ARBA00022801"/>
    </source>
</evidence>